<dbReference type="InterPro" id="IPR003593">
    <property type="entry name" value="AAA+_ATPase"/>
</dbReference>
<keyword evidence="7 17" id="KW-0067">ATP-binding</keyword>
<evidence type="ECO:0000256" key="13">
    <source>
        <dbReference type="ARBA" id="ARBA00039098"/>
    </source>
</evidence>
<proteinExistence type="inferred from homology"/>
<evidence type="ECO:0000256" key="4">
    <source>
        <dbReference type="ARBA" id="ARBA00022475"/>
    </source>
</evidence>
<dbReference type="SMART" id="SM00382">
    <property type="entry name" value="AAA"/>
    <property type="match status" value="1"/>
</dbReference>
<evidence type="ECO:0000256" key="5">
    <source>
        <dbReference type="ARBA" id="ARBA00022596"/>
    </source>
</evidence>
<organism evidence="17 18">
    <name type="scientific">[Collinsella] massiliensis</name>
    <dbReference type="NCBI Taxonomy" id="1232426"/>
    <lineage>
        <taxon>Bacteria</taxon>
        <taxon>Bacillati</taxon>
        <taxon>Actinomycetota</taxon>
        <taxon>Coriobacteriia</taxon>
        <taxon>Coriobacteriales</taxon>
        <taxon>Coriobacteriaceae</taxon>
        <taxon>Enorma</taxon>
    </lineage>
</organism>
<comment type="similarity">
    <text evidence="2">Belongs to the ABC transporter superfamily.</text>
</comment>
<dbReference type="Pfam" id="PF00005">
    <property type="entry name" value="ABC_tran"/>
    <property type="match status" value="1"/>
</dbReference>
<accession>A0A1Y3Y104</accession>
<keyword evidence="8" id="KW-1278">Translocase</keyword>
<dbReference type="GO" id="GO:0015413">
    <property type="term" value="F:ABC-type nickel transporter activity"/>
    <property type="evidence" value="ECO:0007669"/>
    <property type="project" value="UniProtKB-EC"/>
</dbReference>
<reference evidence="18" key="1">
    <citation type="submission" date="2017-04" db="EMBL/GenBank/DDBJ databases">
        <title>Function of individual gut microbiota members based on whole genome sequencing of pure cultures obtained from chicken caecum.</title>
        <authorList>
            <person name="Medvecky M."/>
            <person name="Cejkova D."/>
            <person name="Polansky O."/>
            <person name="Karasova D."/>
            <person name="Kubasova T."/>
            <person name="Cizek A."/>
            <person name="Rychlik I."/>
        </authorList>
    </citation>
    <scope>NUCLEOTIDE SEQUENCE [LARGE SCALE GENOMIC DNA]</scope>
    <source>
        <strain evidence="18">An5</strain>
    </source>
</reference>
<evidence type="ECO:0000259" key="16">
    <source>
        <dbReference type="PROSITE" id="PS50893"/>
    </source>
</evidence>
<evidence type="ECO:0000256" key="7">
    <source>
        <dbReference type="ARBA" id="ARBA00022840"/>
    </source>
</evidence>
<dbReference type="OrthoDB" id="8036461at2"/>
<sequence>MTDHASEAAARDAAQTGASPVCPLLRVEHLSIGFKMYDPAAPYFRARKVEVPVIRDLALTVRAGELLAVVGASGSGKTLLADALLGRFEPNARVAGDIWFEGWRCDAAELARLRGRGISLVPQGVDSLDPLMRVGEQVVGACGRGRAGRERRRARTARMRELFDAYGLAAEVERMYPYELSGGMARRVLLMCALMDEPRLIVADEPTPGLDMDLAVHALRDLRAFADAGGGVLLITHDLELALRVADRVAVFRAGTVVEETASANFAAPELLAHPFSRALWHAMPEHDFAAARGGEGER</sequence>
<evidence type="ECO:0000313" key="18">
    <source>
        <dbReference type="Proteomes" id="UP000195781"/>
    </source>
</evidence>
<protein>
    <recommendedName>
        <fullName evidence="14">Nickel import system ATP-binding protein NikD</fullName>
        <ecNumber evidence="13">7.2.2.11</ecNumber>
    </recommendedName>
</protein>
<feature type="domain" description="ABC transporter" evidence="16">
    <location>
        <begin position="25"/>
        <end position="279"/>
    </location>
</feature>
<comment type="caution">
    <text evidence="17">The sequence shown here is derived from an EMBL/GenBank/DDBJ whole genome shotgun (WGS) entry which is preliminary data.</text>
</comment>
<evidence type="ECO:0000256" key="12">
    <source>
        <dbReference type="ARBA" id="ARBA00038669"/>
    </source>
</evidence>
<evidence type="ECO:0000256" key="1">
    <source>
        <dbReference type="ARBA" id="ARBA00004202"/>
    </source>
</evidence>
<keyword evidence="6" id="KW-0547">Nucleotide-binding</keyword>
<dbReference type="InterPro" id="IPR027417">
    <property type="entry name" value="P-loop_NTPase"/>
</dbReference>
<comment type="subunit">
    <text evidence="12">The complex is composed of two ATP-binding proteins (NikD and NikE), two transmembrane proteins (NikB and NikC) and a solute-binding protein (NikA).</text>
</comment>
<dbReference type="SUPFAM" id="SSF52540">
    <property type="entry name" value="P-loop containing nucleoside triphosphate hydrolases"/>
    <property type="match status" value="1"/>
</dbReference>
<dbReference type="EMBL" id="NFIE01000006">
    <property type="protein sequence ID" value="OUN89059.1"/>
    <property type="molecule type" value="Genomic_DNA"/>
</dbReference>
<keyword evidence="10" id="KW-0921">Nickel transport</keyword>
<keyword evidence="11" id="KW-0472">Membrane</keyword>
<dbReference type="GO" id="GO:0005524">
    <property type="term" value="F:ATP binding"/>
    <property type="evidence" value="ECO:0007669"/>
    <property type="project" value="UniProtKB-KW"/>
</dbReference>
<dbReference type="Gene3D" id="3.40.50.300">
    <property type="entry name" value="P-loop containing nucleotide triphosphate hydrolases"/>
    <property type="match status" value="1"/>
</dbReference>
<evidence type="ECO:0000256" key="6">
    <source>
        <dbReference type="ARBA" id="ARBA00022741"/>
    </source>
</evidence>
<keyword evidence="4" id="KW-1003">Cell membrane</keyword>
<dbReference type="PROSITE" id="PS50893">
    <property type="entry name" value="ABC_TRANSPORTER_2"/>
    <property type="match status" value="1"/>
</dbReference>
<keyword evidence="3" id="KW-0813">Transport</keyword>
<evidence type="ECO:0000256" key="3">
    <source>
        <dbReference type="ARBA" id="ARBA00022448"/>
    </source>
</evidence>
<dbReference type="InterPro" id="IPR003439">
    <property type="entry name" value="ABC_transporter-like_ATP-bd"/>
</dbReference>
<dbReference type="EC" id="7.2.2.11" evidence="13"/>
<dbReference type="GO" id="GO:0005886">
    <property type="term" value="C:plasma membrane"/>
    <property type="evidence" value="ECO:0007669"/>
    <property type="project" value="UniProtKB-SubCell"/>
</dbReference>
<keyword evidence="5" id="KW-0533">Nickel</keyword>
<gene>
    <name evidence="17" type="ORF">B5G02_03535</name>
</gene>
<dbReference type="Proteomes" id="UP000195781">
    <property type="component" value="Unassembled WGS sequence"/>
</dbReference>
<evidence type="ECO:0000256" key="8">
    <source>
        <dbReference type="ARBA" id="ARBA00022967"/>
    </source>
</evidence>
<evidence type="ECO:0000256" key="10">
    <source>
        <dbReference type="ARBA" id="ARBA00023112"/>
    </source>
</evidence>
<evidence type="ECO:0000313" key="17">
    <source>
        <dbReference type="EMBL" id="OUN89059.1"/>
    </source>
</evidence>
<comment type="subcellular location">
    <subcellularLocation>
        <location evidence="1">Cell membrane</location>
        <topology evidence="1">Peripheral membrane protein</topology>
    </subcellularLocation>
</comment>
<evidence type="ECO:0000256" key="15">
    <source>
        <dbReference type="ARBA" id="ARBA00048610"/>
    </source>
</evidence>
<evidence type="ECO:0000256" key="11">
    <source>
        <dbReference type="ARBA" id="ARBA00023136"/>
    </source>
</evidence>
<comment type="catalytic activity">
    <reaction evidence="15">
        <text>Ni(2+)(out) + ATP + H2O = Ni(2+)(in) + ADP + phosphate + H(+)</text>
        <dbReference type="Rhea" id="RHEA:15557"/>
        <dbReference type="ChEBI" id="CHEBI:15377"/>
        <dbReference type="ChEBI" id="CHEBI:15378"/>
        <dbReference type="ChEBI" id="CHEBI:30616"/>
        <dbReference type="ChEBI" id="CHEBI:43474"/>
        <dbReference type="ChEBI" id="CHEBI:49786"/>
        <dbReference type="ChEBI" id="CHEBI:456216"/>
        <dbReference type="EC" id="7.2.2.11"/>
    </reaction>
    <physiologicalReaction direction="left-to-right" evidence="15">
        <dbReference type="Rhea" id="RHEA:15558"/>
    </physiologicalReaction>
</comment>
<dbReference type="InterPro" id="IPR050388">
    <property type="entry name" value="ABC_Ni/Peptide_Import"/>
</dbReference>
<dbReference type="RefSeq" id="WP_094335219.1">
    <property type="nucleotide sequence ID" value="NZ_NFIE01000006.1"/>
</dbReference>
<dbReference type="PANTHER" id="PTHR43297">
    <property type="entry name" value="OLIGOPEPTIDE TRANSPORT ATP-BINDING PROTEIN APPD"/>
    <property type="match status" value="1"/>
</dbReference>
<evidence type="ECO:0000256" key="9">
    <source>
        <dbReference type="ARBA" id="ARBA00023065"/>
    </source>
</evidence>
<dbReference type="PANTHER" id="PTHR43297:SF13">
    <property type="entry name" value="NICKEL ABC TRANSPORTER, ATP-BINDING PROTEIN"/>
    <property type="match status" value="1"/>
</dbReference>
<keyword evidence="9" id="KW-0406">Ion transport</keyword>
<keyword evidence="18" id="KW-1185">Reference proteome</keyword>
<name>A0A1Y3Y104_9ACTN</name>
<evidence type="ECO:0000256" key="14">
    <source>
        <dbReference type="ARBA" id="ARBA00044143"/>
    </source>
</evidence>
<evidence type="ECO:0000256" key="2">
    <source>
        <dbReference type="ARBA" id="ARBA00005417"/>
    </source>
</evidence>
<dbReference type="AlphaFoldDB" id="A0A1Y3Y104"/>
<dbReference type="GO" id="GO:0016887">
    <property type="term" value="F:ATP hydrolysis activity"/>
    <property type="evidence" value="ECO:0007669"/>
    <property type="project" value="InterPro"/>
</dbReference>